<sequence>MDTLPFELRSLEVFLSVCDNGTMSAAARALGLTQSAVSQTINDLEQRTKTNLFDRDVRPLGLTLSGVVLRQRASALLADARQIAPLLQEVRRGRLPLIRVGLIDSFSRLLVPRLPDHLLALADHVSFVSGLTSSHVDDILGRRIDILLGVDEFDTLDGLETWPLIEEPYLLIAPPGTPPPATVEALAEMSRSLALVRYHPRRKIGVSIDRHLRRVGLELPRTFEFDTPFGVAATVARGGAWAITTPLCIFEAGDLIRHFICLPLPGPGFKRRLSLISRLRELARVPRETADFTVGLLSDELMPMIRTHAPWLESSIALGRQIRSGA</sequence>
<dbReference type="Gene3D" id="1.10.10.10">
    <property type="entry name" value="Winged helix-like DNA-binding domain superfamily/Winged helix DNA-binding domain"/>
    <property type="match status" value="1"/>
</dbReference>
<protein>
    <submittedName>
        <fullName evidence="6">DNA-binding transcriptional LysR family regulator</fullName>
    </submittedName>
</protein>
<keyword evidence="7" id="KW-1185">Reference proteome</keyword>
<feature type="domain" description="HTH lysR-type" evidence="5">
    <location>
        <begin position="6"/>
        <end position="63"/>
    </location>
</feature>
<dbReference type="SUPFAM" id="SSF46785">
    <property type="entry name" value="Winged helix' DNA-binding domain"/>
    <property type="match status" value="1"/>
</dbReference>
<dbReference type="GO" id="GO:0003677">
    <property type="term" value="F:DNA binding"/>
    <property type="evidence" value="ECO:0007669"/>
    <property type="project" value="UniProtKB-KW"/>
</dbReference>
<reference evidence="6 7" key="1">
    <citation type="submission" date="2023-07" db="EMBL/GenBank/DDBJ databases">
        <title>Genomic Encyclopedia of Type Strains, Phase IV (KMG-IV): sequencing the most valuable type-strain genomes for metagenomic binning, comparative biology and taxonomic classification.</title>
        <authorList>
            <person name="Goeker M."/>
        </authorList>
    </citation>
    <scope>NUCLEOTIDE SEQUENCE [LARGE SCALE GENOMIC DNA]</scope>
    <source>
        <strain evidence="6 7">DSM 5896</strain>
    </source>
</reference>
<accession>A0ABU0FDQ7</accession>
<evidence type="ECO:0000256" key="4">
    <source>
        <dbReference type="ARBA" id="ARBA00023163"/>
    </source>
</evidence>
<dbReference type="Gene3D" id="3.40.190.290">
    <property type="match status" value="1"/>
</dbReference>
<dbReference type="Pfam" id="PF03466">
    <property type="entry name" value="LysR_substrate"/>
    <property type="match status" value="1"/>
</dbReference>
<keyword evidence="4" id="KW-0804">Transcription</keyword>
<dbReference type="CDD" id="cd05466">
    <property type="entry name" value="PBP2_LTTR_substrate"/>
    <property type="match status" value="1"/>
</dbReference>
<evidence type="ECO:0000313" key="7">
    <source>
        <dbReference type="Proteomes" id="UP001237448"/>
    </source>
</evidence>
<evidence type="ECO:0000259" key="5">
    <source>
        <dbReference type="PROSITE" id="PS50931"/>
    </source>
</evidence>
<evidence type="ECO:0000256" key="3">
    <source>
        <dbReference type="ARBA" id="ARBA00023125"/>
    </source>
</evidence>
<dbReference type="EMBL" id="JAUSVK010000001">
    <property type="protein sequence ID" value="MDQ0392741.1"/>
    <property type="molecule type" value="Genomic_DNA"/>
</dbReference>
<dbReference type="InterPro" id="IPR005119">
    <property type="entry name" value="LysR_subst-bd"/>
</dbReference>
<evidence type="ECO:0000256" key="2">
    <source>
        <dbReference type="ARBA" id="ARBA00023015"/>
    </source>
</evidence>
<dbReference type="Pfam" id="PF00126">
    <property type="entry name" value="HTH_1"/>
    <property type="match status" value="1"/>
</dbReference>
<evidence type="ECO:0000313" key="6">
    <source>
        <dbReference type="EMBL" id="MDQ0392741.1"/>
    </source>
</evidence>
<dbReference type="PANTHER" id="PTHR30419:SF8">
    <property type="entry name" value="NITROGEN ASSIMILATION TRANSCRIPTIONAL ACTIVATOR-RELATED"/>
    <property type="match status" value="1"/>
</dbReference>
<dbReference type="PANTHER" id="PTHR30419">
    <property type="entry name" value="HTH-TYPE TRANSCRIPTIONAL REGULATOR YBHD"/>
    <property type="match status" value="1"/>
</dbReference>
<name>A0ABU0FDQ7_9HYPH</name>
<organism evidence="6 7">
    <name type="scientific">Labrys monachus</name>
    <dbReference type="NCBI Taxonomy" id="217067"/>
    <lineage>
        <taxon>Bacteria</taxon>
        <taxon>Pseudomonadati</taxon>
        <taxon>Pseudomonadota</taxon>
        <taxon>Alphaproteobacteria</taxon>
        <taxon>Hyphomicrobiales</taxon>
        <taxon>Xanthobacteraceae</taxon>
        <taxon>Labrys</taxon>
    </lineage>
</organism>
<keyword evidence="2" id="KW-0805">Transcription regulation</keyword>
<dbReference type="RefSeq" id="WP_307427076.1">
    <property type="nucleotide sequence ID" value="NZ_JAUSVK010000001.1"/>
</dbReference>
<dbReference type="Proteomes" id="UP001237448">
    <property type="component" value="Unassembled WGS sequence"/>
</dbReference>
<proteinExistence type="inferred from homology"/>
<dbReference type="InterPro" id="IPR000847">
    <property type="entry name" value="LysR_HTH_N"/>
</dbReference>
<dbReference type="InterPro" id="IPR036388">
    <property type="entry name" value="WH-like_DNA-bd_sf"/>
</dbReference>
<comment type="similarity">
    <text evidence="1">Belongs to the LysR transcriptional regulatory family.</text>
</comment>
<gene>
    <name evidence="6" type="ORF">J3R73_002533</name>
</gene>
<dbReference type="SUPFAM" id="SSF53850">
    <property type="entry name" value="Periplasmic binding protein-like II"/>
    <property type="match status" value="1"/>
</dbReference>
<dbReference type="InterPro" id="IPR050950">
    <property type="entry name" value="HTH-type_LysR_regulators"/>
</dbReference>
<keyword evidence="3 6" id="KW-0238">DNA-binding</keyword>
<dbReference type="InterPro" id="IPR036390">
    <property type="entry name" value="WH_DNA-bd_sf"/>
</dbReference>
<dbReference type="PRINTS" id="PR00039">
    <property type="entry name" value="HTHLYSR"/>
</dbReference>
<comment type="caution">
    <text evidence="6">The sequence shown here is derived from an EMBL/GenBank/DDBJ whole genome shotgun (WGS) entry which is preliminary data.</text>
</comment>
<dbReference type="PROSITE" id="PS50931">
    <property type="entry name" value="HTH_LYSR"/>
    <property type="match status" value="1"/>
</dbReference>
<evidence type="ECO:0000256" key="1">
    <source>
        <dbReference type="ARBA" id="ARBA00009437"/>
    </source>
</evidence>